<keyword evidence="1 2" id="KW-0732">Signal</keyword>
<dbReference type="NCBIfam" id="TIGR04183">
    <property type="entry name" value="Por_Secre_tail"/>
    <property type="match status" value="1"/>
</dbReference>
<evidence type="ECO:0000313" key="5">
    <source>
        <dbReference type="Proteomes" id="UP000193420"/>
    </source>
</evidence>
<dbReference type="EMBL" id="FXAO01000004">
    <property type="protein sequence ID" value="SMG30895.1"/>
    <property type="molecule type" value="Genomic_DNA"/>
</dbReference>
<evidence type="ECO:0000256" key="1">
    <source>
        <dbReference type="ARBA" id="ARBA00022729"/>
    </source>
</evidence>
<dbReference type="Pfam" id="PF18962">
    <property type="entry name" value="Por_Secre_tail"/>
    <property type="match status" value="1"/>
</dbReference>
<evidence type="ECO:0000256" key="2">
    <source>
        <dbReference type="SAM" id="SignalP"/>
    </source>
</evidence>
<name>A0A1X7JRF6_9FLAO</name>
<dbReference type="STRING" id="188872.SAMN03080602_02109"/>
<evidence type="ECO:0000313" key="4">
    <source>
        <dbReference type="EMBL" id="SMG30895.1"/>
    </source>
</evidence>
<feature type="chain" id="PRO_5012733556" evidence="2">
    <location>
        <begin position="19"/>
        <end position="107"/>
    </location>
</feature>
<dbReference type="RefSeq" id="WP_085498794.1">
    <property type="nucleotide sequence ID" value="NZ_FXAO01000004.1"/>
</dbReference>
<reference evidence="5" key="1">
    <citation type="submission" date="2017-04" db="EMBL/GenBank/DDBJ databases">
        <authorList>
            <person name="Varghese N."/>
            <person name="Submissions S."/>
        </authorList>
    </citation>
    <scope>NUCLEOTIDE SEQUENCE [LARGE SCALE GENOMIC DNA]</scope>
    <source>
        <strain evidence="5">DSM 19835</strain>
    </source>
</reference>
<proteinExistence type="predicted"/>
<accession>A0A1X7JRF6</accession>
<organism evidence="4 5">
    <name type="scientific">Arenibacter troitsensis</name>
    <dbReference type="NCBI Taxonomy" id="188872"/>
    <lineage>
        <taxon>Bacteria</taxon>
        <taxon>Pseudomonadati</taxon>
        <taxon>Bacteroidota</taxon>
        <taxon>Flavobacteriia</taxon>
        <taxon>Flavobacteriales</taxon>
        <taxon>Flavobacteriaceae</taxon>
        <taxon>Arenibacter</taxon>
    </lineage>
</organism>
<sequence>MKIFYTLLFMVFSMAVTAQEFVEEPIDRTTQTNTFKLYPNPAYQEVVYITTKHNGVKDVVIYDVFGTIVLQDRITNTLLNISKLAPGVYVLQITENRVTMTRKLVVK</sequence>
<feature type="domain" description="Secretion system C-terminal sorting" evidence="3">
    <location>
        <begin position="37"/>
        <end position="106"/>
    </location>
</feature>
<dbReference type="AlphaFoldDB" id="A0A1X7JRF6"/>
<dbReference type="Proteomes" id="UP000193420">
    <property type="component" value="Unassembled WGS sequence"/>
</dbReference>
<protein>
    <submittedName>
        <fullName evidence="4">Por secretion system C-terminal sorting domain-containing protein</fullName>
    </submittedName>
</protein>
<dbReference type="OrthoDB" id="862563at2"/>
<keyword evidence="5" id="KW-1185">Reference proteome</keyword>
<dbReference type="InterPro" id="IPR026444">
    <property type="entry name" value="Secre_tail"/>
</dbReference>
<feature type="signal peptide" evidence="2">
    <location>
        <begin position="1"/>
        <end position="18"/>
    </location>
</feature>
<gene>
    <name evidence="4" type="ORF">SAMN03080602_02109</name>
</gene>
<evidence type="ECO:0000259" key="3">
    <source>
        <dbReference type="Pfam" id="PF18962"/>
    </source>
</evidence>